<dbReference type="EMBL" id="CP033912">
    <property type="protein sequence ID" value="AZA97467.1"/>
    <property type="molecule type" value="Genomic_DNA"/>
</dbReference>
<organism evidence="1 3">
    <name type="scientific">Chryseobacterium shandongense</name>
    <dbReference type="NCBI Taxonomy" id="1493872"/>
    <lineage>
        <taxon>Bacteria</taxon>
        <taxon>Pseudomonadati</taxon>
        <taxon>Bacteroidota</taxon>
        <taxon>Flavobacteriia</taxon>
        <taxon>Flavobacteriales</taxon>
        <taxon>Weeksellaceae</taxon>
        <taxon>Chryseobacterium group</taxon>
        <taxon>Chryseobacterium</taxon>
    </lineage>
</organism>
<proteinExistence type="predicted"/>
<dbReference type="RefSeq" id="WP_123853324.1">
    <property type="nucleotide sequence ID" value="NZ_CP033912.1"/>
</dbReference>
<dbReference type="Proteomes" id="UP000281741">
    <property type="component" value="Chromosome"/>
</dbReference>
<evidence type="ECO:0000313" key="1">
    <source>
        <dbReference type="EMBL" id="AZA85361.1"/>
    </source>
</evidence>
<evidence type="ECO:0000313" key="3">
    <source>
        <dbReference type="Proteomes" id="UP000274073"/>
    </source>
</evidence>
<dbReference type="EMBL" id="CP033915">
    <property type="protein sequence ID" value="AZA85361.1"/>
    <property type="molecule type" value="Genomic_DNA"/>
</dbReference>
<keyword evidence="4" id="KW-1185">Reference proteome</keyword>
<dbReference type="Pfam" id="PF11276">
    <property type="entry name" value="DUF3078"/>
    <property type="match status" value="1"/>
</dbReference>
<evidence type="ECO:0000313" key="2">
    <source>
        <dbReference type="EMBL" id="AZA97467.1"/>
    </source>
</evidence>
<name>A0AAD0Y8K9_9FLAO</name>
<gene>
    <name evidence="1" type="ORF">EG349_00390</name>
    <name evidence="2" type="ORF">EG353_18860</name>
</gene>
<accession>A0AAD0Y8K9</accession>
<dbReference type="InterPro" id="IPR021428">
    <property type="entry name" value="DUF3078"/>
</dbReference>
<reference evidence="3 4" key="1">
    <citation type="submission" date="2018-11" db="EMBL/GenBank/DDBJ databases">
        <title>Proposal to divide the Flavobacteriaceae and reorganize its genera based on Amino Acid Identity values calculated from whole genome sequences.</title>
        <authorList>
            <person name="Nicholson A.C."/>
            <person name="Gulvik C.A."/>
            <person name="Whitney A.M."/>
            <person name="Humrighouse B.W."/>
            <person name="Bell M."/>
            <person name="Holmes B."/>
            <person name="Steigerwalt A.G."/>
            <person name="Villarma A."/>
            <person name="Sheth M."/>
            <person name="Batra D."/>
            <person name="Pryor J."/>
            <person name="Bernardet J.-F."/>
            <person name="Hugo C."/>
            <person name="Kampfer P."/>
            <person name="Newman J."/>
            <person name="McQuiston J.R."/>
        </authorList>
    </citation>
    <scope>NUCLEOTIDE SEQUENCE [LARGE SCALE GENOMIC DNA]</scope>
    <source>
        <strain evidence="1 3">G0207</strain>
        <strain evidence="2 4">H5143</strain>
    </source>
</reference>
<sequence length="288" mass="33239">MKNKILPMVLFISAFMMGQQNSDKDSLKHWSLSGYNNFHVNQAAFSHWNAGGQSNIGWNARVNYQLTYKENKELFQNIVIIGYGGNKLKGESMRKTQDELFISSNYGRQIYRNWYGVFGSSLSTQFAPGYLHGNPNGRKISNYMAPGYAQVAIGAMFHKNENFYVEIKPLVAKWTFVLDRQLQVEGNYGLKHNGAPYLFQLGSFGSCYYRVRLFDNVTFTNSGSFFSNYLEHPERLVLNYNGELNMKINNYLSTLVTLDVKYDHYQTIHTQLKETLSLGLTYNIHHRF</sequence>
<dbReference type="AlphaFoldDB" id="A0AAD0Y8K9"/>
<dbReference type="Proteomes" id="UP000274073">
    <property type="component" value="Chromosome"/>
</dbReference>
<evidence type="ECO:0000313" key="4">
    <source>
        <dbReference type="Proteomes" id="UP000281741"/>
    </source>
</evidence>
<protein>
    <submittedName>
        <fullName evidence="1">DUF3078 domain-containing protein</fullName>
    </submittedName>
</protein>